<evidence type="ECO:0008006" key="8">
    <source>
        <dbReference type="Google" id="ProtNLM"/>
    </source>
</evidence>
<dbReference type="GO" id="GO:1990072">
    <property type="term" value="C:TRAPPIII protein complex"/>
    <property type="evidence" value="ECO:0007669"/>
    <property type="project" value="TreeGrafter"/>
</dbReference>
<feature type="domain" description="Trafficking protein particle complex subunit 13 N-terminal" evidence="3">
    <location>
        <begin position="49"/>
        <end position="205"/>
    </location>
</feature>
<dbReference type="InterPro" id="IPR010378">
    <property type="entry name" value="TRAPPC13"/>
</dbReference>
<sequence>MSTQYGGIAATSTTSYASTAASGGAPPTPGGAHGSPAPVAPPSVPIQPTLKVMRLYKPKLYIHGPSSASLMPTTLAPSTALQHEFAMSSMLILPDSFGEIFLGNSFSSYISVINQYACDLRDVGLTANIQCANDRVDLHDNRFARTGRSPPPNPTKVLSAGSSLDMVVDYPLNQVGNHVLRVGVSYLDPATNEPKSLRKFYRFAVQNPLVISFKHLKQSAEESLVEAQIRNVAKLPLFIDSIRFMPVSPFVAEELELETSTKALVDDASVQGFLEGGPQTLLNPQEEVQRVFRVRYDTAVDPAAVNAQTSLNLGRLHVGWKTAVGEAGSVQSQPVMRKAEPTRDVVVALENLPTSVTLGTPFVANATITNHSSRILQLQLQFRKEEMSGIFCSSVSHQNLLALAPKTSTTVPIEFLPTVGGLQLIRGAFCVDVRSGQTFLQDALAHLMVHALPPRAA</sequence>
<dbReference type="PANTHER" id="PTHR13134">
    <property type="entry name" value="TRAFFICKING PROTEIN PARTICLE COMPLEX SUBUNIT 13"/>
    <property type="match status" value="1"/>
</dbReference>
<proteinExistence type="inferred from homology"/>
<comment type="caution">
    <text evidence="6">The sequence shown here is derived from an EMBL/GenBank/DDBJ whole genome shotgun (WGS) entry which is preliminary data.</text>
</comment>
<evidence type="ECO:0000256" key="2">
    <source>
        <dbReference type="SAM" id="MobiDB-lite"/>
    </source>
</evidence>
<dbReference type="PANTHER" id="PTHR13134:SF3">
    <property type="entry name" value="TRAFFICKING PROTEIN PARTICLE COMPLEX SUBUNIT 13"/>
    <property type="match status" value="1"/>
</dbReference>
<feature type="domain" description="Trafficking protein particle complex subunit 13 middle" evidence="5">
    <location>
        <begin position="220"/>
        <end position="338"/>
    </location>
</feature>
<dbReference type="InterPro" id="IPR055428">
    <property type="entry name" value="TRAPPC13_C"/>
</dbReference>
<dbReference type="Pfam" id="PF06159">
    <property type="entry name" value="TRAPPC13_N"/>
    <property type="match status" value="1"/>
</dbReference>
<feature type="region of interest" description="Disordered" evidence="2">
    <location>
        <begin position="18"/>
        <end position="43"/>
    </location>
</feature>
<reference evidence="6" key="1">
    <citation type="submission" date="2019-03" db="EMBL/GenBank/DDBJ databases">
        <title>Long read genome sequence of the mycoparasitic Pythium oligandrum ATCC 38472 isolated from sugarbeet rhizosphere.</title>
        <authorList>
            <person name="Gaulin E."/>
        </authorList>
    </citation>
    <scope>NUCLEOTIDE SEQUENCE</scope>
    <source>
        <strain evidence="6">ATCC 38472_TT</strain>
    </source>
</reference>
<dbReference type="AlphaFoldDB" id="A0A8K1CLL7"/>
<name>A0A8K1CLL7_PYTOL</name>
<dbReference type="Pfam" id="PF23647">
    <property type="entry name" value="TRAPPC13_M"/>
    <property type="match status" value="1"/>
</dbReference>
<evidence type="ECO:0000259" key="4">
    <source>
        <dbReference type="Pfam" id="PF23643"/>
    </source>
</evidence>
<evidence type="ECO:0000256" key="1">
    <source>
        <dbReference type="ARBA" id="ARBA00010785"/>
    </source>
</evidence>
<protein>
    <recommendedName>
        <fullName evidence="8">Trafficking protein particle complex subunit 13</fullName>
    </recommendedName>
</protein>
<evidence type="ECO:0000313" key="7">
    <source>
        <dbReference type="Proteomes" id="UP000794436"/>
    </source>
</evidence>
<dbReference type="Pfam" id="PF23643">
    <property type="entry name" value="TRAPPC13_C"/>
    <property type="match status" value="1"/>
</dbReference>
<feature type="domain" description="Trafficking protein particle complex subunit 13 C-terminal" evidence="4">
    <location>
        <begin position="353"/>
        <end position="449"/>
    </location>
</feature>
<accession>A0A8K1CLL7</accession>
<evidence type="ECO:0000259" key="3">
    <source>
        <dbReference type="Pfam" id="PF06159"/>
    </source>
</evidence>
<evidence type="ECO:0000313" key="6">
    <source>
        <dbReference type="EMBL" id="TMW64895.1"/>
    </source>
</evidence>
<gene>
    <name evidence="6" type="ORF">Poli38472_009062</name>
</gene>
<evidence type="ECO:0000259" key="5">
    <source>
        <dbReference type="Pfam" id="PF23647"/>
    </source>
</evidence>
<dbReference type="InterPro" id="IPR055427">
    <property type="entry name" value="TRAPPC13_N"/>
</dbReference>
<comment type="similarity">
    <text evidence="1">Belongs to the TRAPPC13 family.</text>
</comment>
<keyword evidence="7" id="KW-1185">Reference proteome</keyword>
<dbReference type="EMBL" id="SPLM01000038">
    <property type="protein sequence ID" value="TMW64895.1"/>
    <property type="molecule type" value="Genomic_DNA"/>
</dbReference>
<dbReference type="OrthoDB" id="10250284at2759"/>
<dbReference type="InterPro" id="IPR055429">
    <property type="entry name" value="TRAPPC13_M"/>
</dbReference>
<organism evidence="6 7">
    <name type="scientific">Pythium oligandrum</name>
    <name type="common">Mycoparasitic fungus</name>
    <dbReference type="NCBI Taxonomy" id="41045"/>
    <lineage>
        <taxon>Eukaryota</taxon>
        <taxon>Sar</taxon>
        <taxon>Stramenopiles</taxon>
        <taxon>Oomycota</taxon>
        <taxon>Peronosporomycetes</taxon>
        <taxon>Pythiales</taxon>
        <taxon>Pythiaceae</taxon>
        <taxon>Pythium</taxon>
    </lineage>
</organism>
<dbReference type="Proteomes" id="UP000794436">
    <property type="component" value="Unassembled WGS sequence"/>
</dbReference>